<feature type="region of interest" description="Disordered" evidence="1">
    <location>
        <begin position="60"/>
        <end position="133"/>
    </location>
</feature>
<accession>A0A0G4M9H5</accession>
<feature type="region of interest" description="Disordered" evidence="1">
    <location>
        <begin position="1"/>
        <end position="31"/>
    </location>
</feature>
<proteinExistence type="predicted"/>
<reference evidence="2 3" key="1">
    <citation type="submission" date="2015-05" db="EMBL/GenBank/DDBJ databases">
        <authorList>
            <person name="Wang D.B."/>
            <person name="Wang M."/>
        </authorList>
    </citation>
    <scope>NUCLEOTIDE SEQUENCE [LARGE SCALE GENOMIC DNA]</scope>
    <source>
        <strain evidence="2">VL1</strain>
    </source>
</reference>
<organism evidence="2 3">
    <name type="scientific">Verticillium longisporum</name>
    <name type="common">Verticillium dahliae var. longisporum</name>
    <dbReference type="NCBI Taxonomy" id="100787"/>
    <lineage>
        <taxon>Eukaryota</taxon>
        <taxon>Fungi</taxon>
        <taxon>Dikarya</taxon>
        <taxon>Ascomycota</taxon>
        <taxon>Pezizomycotina</taxon>
        <taxon>Sordariomycetes</taxon>
        <taxon>Hypocreomycetidae</taxon>
        <taxon>Glomerellales</taxon>
        <taxon>Plectosphaerellaceae</taxon>
        <taxon>Verticillium</taxon>
    </lineage>
</organism>
<dbReference type="Proteomes" id="UP000044602">
    <property type="component" value="Unassembled WGS sequence"/>
</dbReference>
<sequence>MVASMTEMKVKSADATANLDSRSNVRGSDDSQEMMAMMTEKTTVLQRGPPEVTIVFRMSSLEDTPPSMDDVSERTESATAAMRGPMAVLRPPNHWKPLGSGAASTSPAARGLPSPTGLTRFSREEESRSEPPVSCVAMIVNKTMRLGWGKYLAPVGVSTDGTLAH</sequence>
<gene>
    <name evidence="2" type="ORF">BN1708_015805</name>
</gene>
<keyword evidence="3" id="KW-1185">Reference proteome</keyword>
<dbReference type="EMBL" id="CVQH01021430">
    <property type="protein sequence ID" value="CRK30615.1"/>
    <property type="molecule type" value="Genomic_DNA"/>
</dbReference>
<evidence type="ECO:0000313" key="2">
    <source>
        <dbReference type="EMBL" id="CRK30615.1"/>
    </source>
</evidence>
<dbReference type="AlphaFoldDB" id="A0A0G4M9H5"/>
<protein>
    <submittedName>
        <fullName evidence="2">Uncharacterized protein</fullName>
    </submittedName>
</protein>
<evidence type="ECO:0000256" key="1">
    <source>
        <dbReference type="SAM" id="MobiDB-lite"/>
    </source>
</evidence>
<name>A0A0G4M9H5_VERLO</name>
<evidence type="ECO:0000313" key="3">
    <source>
        <dbReference type="Proteomes" id="UP000044602"/>
    </source>
</evidence>